<sequence>MAKINLVLAGVLISVLLFCFGITVTEERLLKVDSLDEPGNVDVTDVRTSLNRDISEEDSWGGEAKNTSTDSSGDDFQPTTPGHSPGAGHSNGPASNDNN</sequence>
<evidence type="ECO:0000256" key="6">
    <source>
        <dbReference type="ARBA" id="ARBA00022729"/>
    </source>
</evidence>
<evidence type="ECO:0000256" key="4">
    <source>
        <dbReference type="ARBA" id="ARBA00022525"/>
    </source>
</evidence>
<keyword evidence="3" id="KW-0052">Apoplast</keyword>
<feature type="region of interest" description="Disordered" evidence="8">
    <location>
        <begin position="37"/>
        <end position="99"/>
    </location>
</feature>
<keyword evidence="5" id="KW-0372">Hormone</keyword>
<evidence type="ECO:0000256" key="5">
    <source>
        <dbReference type="ARBA" id="ARBA00022702"/>
    </source>
</evidence>
<evidence type="ECO:0000256" key="1">
    <source>
        <dbReference type="ARBA" id="ARBA00004271"/>
    </source>
</evidence>
<evidence type="ECO:0000313" key="9">
    <source>
        <dbReference type="EMBL" id="KAK9032898.1"/>
    </source>
</evidence>
<name>A0ABR2T5W2_9ROSI</name>
<dbReference type="InterPro" id="IPR033250">
    <property type="entry name" value="CEP"/>
</dbReference>
<evidence type="ECO:0000256" key="7">
    <source>
        <dbReference type="ARBA" id="ARBA00023278"/>
    </source>
</evidence>
<proteinExistence type="inferred from homology"/>
<keyword evidence="10" id="KW-1185">Reference proteome</keyword>
<dbReference type="Proteomes" id="UP001396334">
    <property type="component" value="Unassembled WGS sequence"/>
</dbReference>
<dbReference type="PANTHER" id="PTHR33348:SF36">
    <property type="match status" value="1"/>
</dbReference>
<evidence type="ECO:0000256" key="8">
    <source>
        <dbReference type="SAM" id="MobiDB-lite"/>
    </source>
</evidence>
<keyword evidence="7" id="KW-0379">Hydroxylation</keyword>
<protein>
    <submittedName>
        <fullName evidence="9">Uncharacterized protein</fullName>
    </submittedName>
</protein>
<comment type="caution">
    <text evidence="9">The sequence shown here is derived from an EMBL/GenBank/DDBJ whole genome shotgun (WGS) entry which is preliminary data.</text>
</comment>
<evidence type="ECO:0000256" key="3">
    <source>
        <dbReference type="ARBA" id="ARBA00022523"/>
    </source>
</evidence>
<comment type="subcellular location">
    <subcellularLocation>
        <location evidence="1">Secreted</location>
        <location evidence="1">Extracellular space</location>
        <location evidence="1">Apoplast</location>
    </subcellularLocation>
</comment>
<evidence type="ECO:0000256" key="2">
    <source>
        <dbReference type="ARBA" id="ARBA00008963"/>
    </source>
</evidence>
<keyword evidence="6" id="KW-0732">Signal</keyword>
<keyword evidence="4" id="KW-0964">Secreted</keyword>
<dbReference type="PANTHER" id="PTHR33348">
    <property type="entry name" value="PRECURSOR OF CEP5"/>
    <property type="match status" value="1"/>
</dbReference>
<reference evidence="9 10" key="1">
    <citation type="journal article" date="2024" name="G3 (Bethesda)">
        <title>Genome assembly of Hibiscus sabdariffa L. provides insights into metabolisms of medicinal natural products.</title>
        <authorList>
            <person name="Kim T."/>
        </authorList>
    </citation>
    <scope>NUCLEOTIDE SEQUENCE [LARGE SCALE GENOMIC DNA]</scope>
    <source>
        <strain evidence="9">TK-2024</strain>
        <tissue evidence="9">Old leaves</tissue>
    </source>
</reference>
<organism evidence="9 10">
    <name type="scientific">Hibiscus sabdariffa</name>
    <name type="common">roselle</name>
    <dbReference type="NCBI Taxonomy" id="183260"/>
    <lineage>
        <taxon>Eukaryota</taxon>
        <taxon>Viridiplantae</taxon>
        <taxon>Streptophyta</taxon>
        <taxon>Embryophyta</taxon>
        <taxon>Tracheophyta</taxon>
        <taxon>Spermatophyta</taxon>
        <taxon>Magnoliopsida</taxon>
        <taxon>eudicotyledons</taxon>
        <taxon>Gunneridae</taxon>
        <taxon>Pentapetalae</taxon>
        <taxon>rosids</taxon>
        <taxon>malvids</taxon>
        <taxon>Malvales</taxon>
        <taxon>Malvaceae</taxon>
        <taxon>Malvoideae</taxon>
        <taxon>Hibiscus</taxon>
    </lineage>
</organism>
<gene>
    <name evidence="9" type="ORF">V6N11_017940</name>
</gene>
<comment type="similarity">
    <text evidence="2">Belongs to the C-terminally encoded plant signaling peptide (CEP) family.</text>
</comment>
<accession>A0ABR2T5W2</accession>
<dbReference type="EMBL" id="JBBPBN010000008">
    <property type="protein sequence ID" value="KAK9032898.1"/>
    <property type="molecule type" value="Genomic_DNA"/>
</dbReference>
<evidence type="ECO:0000313" key="10">
    <source>
        <dbReference type="Proteomes" id="UP001396334"/>
    </source>
</evidence>